<feature type="binding site" evidence="7">
    <location>
        <begin position="18"/>
        <end position="22"/>
    </location>
    <ligand>
        <name>L-glutamate</name>
        <dbReference type="ChEBI" id="CHEBI:29985"/>
    </ligand>
</feature>
<evidence type="ECO:0000256" key="4">
    <source>
        <dbReference type="ARBA" id="ARBA00022833"/>
    </source>
</evidence>
<keyword evidence="5 7" id="KW-0067">ATP-binding</keyword>
<keyword evidence="4 7" id="KW-0862">Zinc</keyword>
<keyword evidence="6 7" id="KW-0030">Aminoacyl-tRNA synthetase</keyword>
<feature type="binding site" evidence="7">
    <location>
        <position position="130"/>
    </location>
    <ligand>
        <name>Zn(2+)</name>
        <dbReference type="ChEBI" id="CHEBI:29105"/>
    </ligand>
</feature>
<accession>A0A286P423</accession>
<evidence type="ECO:0000256" key="2">
    <source>
        <dbReference type="ARBA" id="ARBA00022723"/>
    </source>
</evidence>
<dbReference type="InterPro" id="IPR022380">
    <property type="entry name" value="Glu-Q_tRNA(Asp)_Synthase"/>
</dbReference>
<dbReference type="FunFam" id="3.40.50.620:FF:000093">
    <property type="entry name" value="Glutamyl-Q tRNA(Asp) synthetase"/>
    <property type="match status" value="1"/>
</dbReference>
<dbReference type="GO" id="GO:0004818">
    <property type="term" value="F:glutamate-tRNA ligase activity"/>
    <property type="evidence" value="ECO:0007669"/>
    <property type="project" value="TreeGrafter"/>
</dbReference>
<dbReference type="RefSeq" id="WP_232020480.1">
    <property type="nucleotide sequence ID" value="NZ_AP017928.1"/>
</dbReference>
<dbReference type="PANTHER" id="PTHR43311:SF1">
    <property type="entry name" value="GLUTAMYL-Q TRNA(ASP) SYNTHETASE"/>
    <property type="match status" value="1"/>
</dbReference>
<dbReference type="Pfam" id="PF00749">
    <property type="entry name" value="tRNA-synt_1c"/>
    <property type="match status" value="1"/>
</dbReference>
<feature type="domain" description="Glutamyl/glutaminyl-tRNA synthetase class Ib catalytic" evidence="9">
    <location>
        <begin position="16"/>
        <end position="252"/>
    </location>
</feature>
<gene>
    <name evidence="7" type="primary">gluQ</name>
    <name evidence="10" type="ORF">sS8_0429</name>
</gene>
<dbReference type="Proteomes" id="UP000266313">
    <property type="component" value="Chromosome"/>
</dbReference>
<dbReference type="GO" id="GO:0006400">
    <property type="term" value="P:tRNA modification"/>
    <property type="evidence" value="ECO:0007669"/>
    <property type="project" value="InterPro"/>
</dbReference>
<comment type="cofactor">
    <cofactor evidence="7">
        <name>Zn(2+)</name>
        <dbReference type="ChEBI" id="CHEBI:29105"/>
    </cofactor>
    <text evidence="7">Binds 1 zinc ion per subunit.</text>
</comment>
<feature type="short sequence motif" description="'KMSKS' region" evidence="7">
    <location>
        <begin position="245"/>
        <end position="249"/>
    </location>
</feature>
<evidence type="ECO:0000313" key="10">
    <source>
        <dbReference type="EMBL" id="BBA32395.1"/>
    </source>
</evidence>
<evidence type="ECO:0000256" key="7">
    <source>
        <dbReference type="HAMAP-Rule" id="MF_01428"/>
    </source>
</evidence>
<keyword evidence="11" id="KW-1185">Reference proteome</keyword>
<proteinExistence type="inferred from homology"/>
<keyword evidence="3 7" id="KW-0547">Nucleotide-binding</keyword>
<dbReference type="PANTHER" id="PTHR43311">
    <property type="entry name" value="GLUTAMATE--TRNA LIGASE"/>
    <property type="match status" value="1"/>
</dbReference>
<keyword evidence="1 7" id="KW-0436">Ligase</keyword>
<dbReference type="Gene3D" id="3.40.50.620">
    <property type="entry name" value="HUPs"/>
    <property type="match status" value="1"/>
</dbReference>
<dbReference type="GO" id="GO:0006424">
    <property type="term" value="P:glutamyl-tRNA aminoacylation"/>
    <property type="evidence" value="ECO:0007669"/>
    <property type="project" value="InterPro"/>
</dbReference>
<dbReference type="KEGG" id="mmai:sS8_0429"/>
<feature type="short sequence motif" description="'HIGH' region" evidence="7">
    <location>
        <begin position="21"/>
        <end position="31"/>
    </location>
</feature>
<feature type="binding site" evidence="7">
    <location>
        <position position="189"/>
    </location>
    <ligand>
        <name>L-glutamate</name>
        <dbReference type="ChEBI" id="CHEBI:29985"/>
    </ligand>
</feature>
<feature type="binding site" evidence="7">
    <location>
        <position position="112"/>
    </location>
    <ligand>
        <name>Zn(2+)</name>
        <dbReference type="ChEBI" id="CHEBI:29105"/>
    </ligand>
</feature>
<feature type="binding site" evidence="7">
    <location>
        <position position="248"/>
    </location>
    <ligand>
        <name>ATP</name>
        <dbReference type="ChEBI" id="CHEBI:30616"/>
    </ligand>
</feature>
<dbReference type="HAMAP" id="MF_01428">
    <property type="entry name" value="Glu_Q_tRNA_synth"/>
    <property type="match status" value="1"/>
</dbReference>
<protein>
    <recommendedName>
        <fullName evidence="7">Glutamyl-Q tRNA(Asp) synthetase</fullName>
        <shortName evidence="7">Glu-Q-RSs</shortName>
        <ecNumber evidence="7">6.1.1.-</ecNumber>
    </recommendedName>
</protein>
<comment type="function">
    <text evidence="7">Catalyzes the tRNA-independent activation of glutamate in presence of ATP and the subsequent transfer of glutamate onto a tRNA(Asp). Glutamate is transferred on the 2-amino-5-(4,5-dihydroxy-2-cyclopenten-1-yl) moiety of the queuosine in the wobble position of the QUC anticodon.</text>
</comment>
<dbReference type="InterPro" id="IPR000924">
    <property type="entry name" value="Glu/Gln-tRNA-synth"/>
</dbReference>
<feature type="binding site" evidence="7">
    <location>
        <position position="110"/>
    </location>
    <ligand>
        <name>Zn(2+)</name>
        <dbReference type="ChEBI" id="CHEBI:29105"/>
    </ligand>
</feature>
<feature type="binding site" evidence="7">
    <location>
        <position position="207"/>
    </location>
    <ligand>
        <name>L-glutamate</name>
        <dbReference type="ChEBI" id="CHEBI:29985"/>
    </ligand>
</feature>
<feature type="binding site" evidence="7">
    <location>
        <position position="134"/>
    </location>
    <ligand>
        <name>Zn(2+)</name>
        <dbReference type="ChEBI" id="CHEBI:29105"/>
    </ligand>
</feature>
<dbReference type="InterPro" id="IPR014729">
    <property type="entry name" value="Rossmann-like_a/b/a_fold"/>
</dbReference>
<evidence type="ECO:0000256" key="5">
    <source>
        <dbReference type="ARBA" id="ARBA00022840"/>
    </source>
</evidence>
<sequence>MNDTRFTLIPSKPQYRGRFAPSPTGPLHLGSLYTALASFLQAKAQQGEWRLRIDDVDPFRTATDATDRILRTLEAFGLHWDGPILHQSSRFEAYRTAIERLELLEHLYACTCSRKDLAAYSGENAETSIYPGFCRNKNRSTLTDQYALRVITENSTVIFEDTLQGTQSQNLATEVGDFIILRRDRVYAYHLATVLDDCEQGITEVVRGVDLLDSTPRQIYLQRLLGLSTPTYAHVPVLVDSDGIKLSKQTFADPVDERNPSSILVELLTLLNQNPPRDLASASKQDILDWAVRNWDISRISALPTVPVN</sequence>
<feature type="binding site" evidence="7">
    <location>
        <position position="54"/>
    </location>
    <ligand>
        <name>L-glutamate</name>
        <dbReference type="ChEBI" id="CHEBI:29985"/>
    </ligand>
</feature>
<evidence type="ECO:0000256" key="6">
    <source>
        <dbReference type="ARBA" id="ARBA00023146"/>
    </source>
</evidence>
<dbReference type="NCBIfam" id="NF004314">
    <property type="entry name" value="PRK05710.1-3"/>
    <property type="match status" value="1"/>
</dbReference>
<dbReference type="NCBIfam" id="TIGR03838">
    <property type="entry name" value="queuosine_YadB"/>
    <property type="match status" value="1"/>
</dbReference>
<evidence type="ECO:0000259" key="9">
    <source>
        <dbReference type="Pfam" id="PF00749"/>
    </source>
</evidence>
<dbReference type="SUPFAM" id="SSF52374">
    <property type="entry name" value="Nucleotidylyl transferase"/>
    <property type="match status" value="1"/>
</dbReference>
<dbReference type="EC" id="6.1.1.-" evidence="7"/>
<keyword evidence="2 7" id="KW-0479">Metal-binding</keyword>
<keyword evidence="8" id="KW-0648">Protein biosynthesis</keyword>
<evidence type="ECO:0000313" key="11">
    <source>
        <dbReference type="Proteomes" id="UP000266313"/>
    </source>
</evidence>
<evidence type="ECO:0000256" key="1">
    <source>
        <dbReference type="ARBA" id="ARBA00022598"/>
    </source>
</evidence>
<evidence type="ECO:0000256" key="8">
    <source>
        <dbReference type="RuleBase" id="RU363037"/>
    </source>
</evidence>
<dbReference type="GO" id="GO:0005524">
    <property type="term" value="F:ATP binding"/>
    <property type="evidence" value="ECO:0007669"/>
    <property type="project" value="UniProtKB-KW"/>
</dbReference>
<evidence type="ECO:0000256" key="3">
    <source>
        <dbReference type="ARBA" id="ARBA00022741"/>
    </source>
</evidence>
<dbReference type="GO" id="GO:0008270">
    <property type="term" value="F:zinc ion binding"/>
    <property type="evidence" value="ECO:0007669"/>
    <property type="project" value="UniProtKB-UniRule"/>
</dbReference>
<organism evidence="10 11">
    <name type="scientific">Methylocaldum marinum</name>
    <dbReference type="NCBI Taxonomy" id="1432792"/>
    <lineage>
        <taxon>Bacteria</taxon>
        <taxon>Pseudomonadati</taxon>
        <taxon>Pseudomonadota</taxon>
        <taxon>Gammaproteobacteria</taxon>
        <taxon>Methylococcales</taxon>
        <taxon>Methylococcaceae</taxon>
        <taxon>Methylocaldum</taxon>
    </lineage>
</organism>
<reference evidence="10 11" key="1">
    <citation type="submission" date="2016-12" db="EMBL/GenBank/DDBJ databases">
        <title>Genome sequencing of Methylocaldum marinum.</title>
        <authorList>
            <person name="Takeuchi M."/>
            <person name="Kamagata Y."/>
            <person name="Hiraoka S."/>
            <person name="Oshima K."/>
            <person name="Hattori M."/>
            <person name="Iwasaki W."/>
        </authorList>
    </citation>
    <scope>NUCLEOTIDE SEQUENCE [LARGE SCALE GENOMIC DNA]</scope>
    <source>
        <strain evidence="10 11">S8</strain>
    </source>
</reference>
<dbReference type="AlphaFoldDB" id="A0A286P423"/>
<dbReference type="GO" id="GO:0005829">
    <property type="term" value="C:cytosol"/>
    <property type="evidence" value="ECO:0007669"/>
    <property type="project" value="TreeGrafter"/>
</dbReference>
<dbReference type="EMBL" id="AP017928">
    <property type="protein sequence ID" value="BBA32395.1"/>
    <property type="molecule type" value="Genomic_DNA"/>
</dbReference>
<name>A0A286P423_9GAMM</name>
<dbReference type="InterPro" id="IPR020058">
    <property type="entry name" value="Glu/Gln-tRNA-synth_Ib_cat-dom"/>
</dbReference>
<dbReference type="InterPro" id="IPR049940">
    <property type="entry name" value="GluQ/Sye"/>
</dbReference>
<comment type="similarity">
    <text evidence="7">Belongs to the class-I aminoacyl-tRNA synthetase family. GluQ subfamily.</text>
</comment>
<dbReference type="PRINTS" id="PR00987">
    <property type="entry name" value="TRNASYNTHGLU"/>
</dbReference>